<dbReference type="PANTHER" id="PTHR32183:SF6">
    <property type="entry name" value="CYSTEINE SULFINATE DESULFINASE_CYSTEINE DESULFURASE AND RELATED ENZYMES"/>
    <property type="match status" value="1"/>
</dbReference>
<evidence type="ECO:0000256" key="2">
    <source>
        <dbReference type="ARBA" id="ARBA00022603"/>
    </source>
</evidence>
<dbReference type="CDD" id="cd02440">
    <property type="entry name" value="AdoMet_MTases"/>
    <property type="match status" value="1"/>
</dbReference>
<dbReference type="SUPFAM" id="SSF53335">
    <property type="entry name" value="S-adenosyl-L-methionine-dependent methyltransferases"/>
    <property type="match status" value="1"/>
</dbReference>
<dbReference type="PROSITE" id="PS51585">
    <property type="entry name" value="SAM_MT_TPMT"/>
    <property type="match status" value="1"/>
</dbReference>
<evidence type="ECO:0000256" key="1">
    <source>
        <dbReference type="ARBA" id="ARBA00022553"/>
    </source>
</evidence>
<dbReference type="EMBL" id="CP018911">
    <property type="protein sequence ID" value="AZU04388.1"/>
    <property type="molecule type" value="Genomic_DNA"/>
</dbReference>
<dbReference type="OrthoDB" id="189743at2"/>
<dbReference type="Pfam" id="PF05724">
    <property type="entry name" value="TPMT"/>
    <property type="match status" value="1"/>
</dbReference>
<protein>
    <submittedName>
        <fullName evidence="5">Thiopurine S-methyltransferase</fullName>
    </submittedName>
</protein>
<evidence type="ECO:0000256" key="3">
    <source>
        <dbReference type="ARBA" id="ARBA00022679"/>
    </source>
</evidence>
<accession>A0A3T0EBN5</accession>
<dbReference type="PANTHER" id="PTHR32183">
    <property type="match status" value="1"/>
</dbReference>
<keyword evidence="4" id="KW-0949">S-adenosyl-L-methionine</keyword>
<dbReference type="AlphaFoldDB" id="A0A3T0EBN5"/>
<reference evidence="5 6" key="1">
    <citation type="submission" date="2016-12" db="EMBL/GenBank/DDBJ databases">
        <title>The genome of dimorphic prosthecate Glycocaulis alkaliphilus 6b-8t, isolated from crude oil dictates its adaptability in petroleum environments.</title>
        <authorList>
            <person name="Wu X.-L."/>
            <person name="Geng S."/>
        </authorList>
    </citation>
    <scope>NUCLEOTIDE SEQUENCE [LARGE SCALE GENOMIC DNA]</scope>
    <source>
        <strain evidence="5 6">6B-8</strain>
    </source>
</reference>
<keyword evidence="3 5" id="KW-0808">Transferase</keyword>
<proteinExistence type="predicted"/>
<organism evidence="5 6">
    <name type="scientific">Glycocaulis alkaliphilus</name>
    <dbReference type="NCBI Taxonomy" id="1434191"/>
    <lineage>
        <taxon>Bacteria</taxon>
        <taxon>Pseudomonadati</taxon>
        <taxon>Pseudomonadota</taxon>
        <taxon>Alphaproteobacteria</taxon>
        <taxon>Maricaulales</taxon>
        <taxon>Maricaulaceae</taxon>
        <taxon>Glycocaulis</taxon>
    </lineage>
</organism>
<evidence type="ECO:0000256" key="4">
    <source>
        <dbReference type="ARBA" id="ARBA00022691"/>
    </source>
</evidence>
<dbReference type="InterPro" id="IPR008854">
    <property type="entry name" value="TPMT"/>
</dbReference>
<name>A0A3T0EBN5_9PROT</name>
<dbReference type="KEGG" id="gak:X907_1863"/>
<dbReference type="GO" id="GO:0032259">
    <property type="term" value="P:methylation"/>
    <property type="evidence" value="ECO:0007669"/>
    <property type="project" value="UniProtKB-KW"/>
</dbReference>
<dbReference type="Proteomes" id="UP000286954">
    <property type="component" value="Chromosome"/>
</dbReference>
<dbReference type="GO" id="GO:0008757">
    <property type="term" value="F:S-adenosylmethionine-dependent methyltransferase activity"/>
    <property type="evidence" value="ECO:0007669"/>
    <property type="project" value="InterPro"/>
</dbReference>
<keyword evidence="2 5" id="KW-0489">Methyltransferase</keyword>
<dbReference type="RefSeq" id="WP_127567290.1">
    <property type="nucleotide sequence ID" value="NZ_BMFB01000003.1"/>
</dbReference>
<dbReference type="InterPro" id="IPR029063">
    <property type="entry name" value="SAM-dependent_MTases_sf"/>
</dbReference>
<evidence type="ECO:0000313" key="5">
    <source>
        <dbReference type="EMBL" id="AZU04388.1"/>
    </source>
</evidence>
<keyword evidence="6" id="KW-1185">Reference proteome</keyword>
<sequence>MSADPSPNPPLDWDARFRADDTPWERKRLHPAFTHWQALGLLEAGKSIYVPGCGRGEEPLALAKAGLNVTAIDLSRTAIDWQKARFAQSGLTAHLEAGDALAYRPETPFDLYWEQTFLCAIPPKLRETYEAGAYAQIRPGGVLLALFMQKEEMGGPPYGCGLPAMRALFPDTRWQWPDGEPTAFPHPGLNAKEELAVPLVRR</sequence>
<dbReference type="Gene3D" id="3.40.50.150">
    <property type="entry name" value="Vaccinia Virus protein VP39"/>
    <property type="match status" value="1"/>
</dbReference>
<gene>
    <name evidence="5" type="ORF">X907_1863</name>
</gene>
<evidence type="ECO:0000313" key="6">
    <source>
        <dbReference type="Proteomes" id="UP000286954"/>
    </source>
</evidence>
<keyword evidence="1" id="KW-0597">Phosphoprotein</keyword>